<dbReference type="InterPro" id="IPR019004">
    <property type="entry name" value="YqeY/Aim41"/>
</dbReference>
<comment type="caution">
    <text evidence="1">The sequence shown here is derived from an EMBL/GenBank/DDBJ whole genome shotgun (WGS) entry which is preliminary data.</text>
</comment>
<dbReference type="Gene3D" id="1.10.10.410">
    <property type="match status" value="1"/>
</dbReference>
<dbReference type="Pfam" id="PF09424">
    <property type="entry name" value="YqeY"/>
    <property type="match status" value="1"/>
</dbReference>
<dbReference type="EMBL" id="MGAE01000036">
    <property type="protein sequence ID" value="OGK38961.1"/>
    <property type="molecule type" value="Genomic_DNA"/>
</dbReference>
<organism evidence="1 2">
    <name type="scientific">Candidatus Roizmanbacteria bacterium RIFCSPHIGHO2_12_FULL_44_10</name>
    <dbReference type="NCBI Taxonomy" id="1802054"/>
    <lineage>
        <taxon>Bacteria</taxon>
        <taxon>Candidatus Roizmaniibacteriota</taxon>
    </lineage>
</organism>
<dbReference type="InterPro" id="IPR003789">
    <property type="entry name" value="Asn/Gln_tRNA_amidoTrase-B-like"/>
</dbReference>
<proteinExistence type="predicted"/>
<gene>
    <name evidence="1" type="ORF">A3F34_00360</name>
</gene>
<dbReference type="Proteomes" id="UP000179024">
    <property type="component" value="Unassembled WGS sequence"/>
</dbReference>
<dbReference type="AlphaFoldDB" id="A0A1F7I6F9"/>
<dbReference type="SUPFAM" id="SSF89095">
    <property type="entry name" value="GatB/YqeY motif"/>
    <property type="match status" value="1"/>
</dbReference>
<reference evidence="1 2" key="1">
    <citation type="journal article" date="2016" name="Nat. Commun.">
        <title>Thousands of microbial genomes shed light on interconnected biogeochemical processes in an aquifer system.</title>
        <authorList>
            <person name="Anantharaman K."/>
            <person name="Brown C.T."/>
            <person name="Hug L.A."/>
            <person name="Sharon I."/>
            <person name="Castelle C.J."/>
            <person name="Probst A.J."/>
            <person name="Thomas B.C."/>
            <person name="Singh A."/>
            <person name="Wilkins M.J."/>
            <person name="Karaoz U."/>
            <person name="Brodie E.L."/>
            <person name="Williams K.H."/>
            <person name="Hubbard S.S."/>
            <person name="Banfield J.F."/>
        </authorList>
    </citation>
    <scope>NUCLEOTIDE SEQUENCE [LARGE SCALE GENOMIC DNA]</scope>
</reference>
<dbReference type="InterPro" id="IPR042184">
    <property type="entry name" value="YqeY/Aim41_N"/>
</dbReference>
<dbReference type="InterPro" id="IPR023168">
    <property type="entry name" value="GatB_Yqey_C_2"/>
</dbReference>
<evidence type="ECO:0000313" key="1">
    <source>
        <dbReference type="EMBL" id="OGK38961.1"/>
    </source>
</evidence>
<dbReference type="PANTHER" id="PTHR28055">
    <property type="entry name" value="ALTERED INHERITANCE OF MITOCHONDRIA PROTEIN 41, MITOCHONDRIAL"/>
    <property type="match status" value="1"/>
</dbReference>
<dbReference type="Gene3D" id="1.10.1510.10">
    <property type="entry name" value="Uncharacterised protein YqeY/AIM41 PF09424, N-terminal domain"/>
    <property type="match status" value="1"/>
</dbReference>
<accession>A0A1F7I6F9</accession>
<evidence type="ECO:0008006" key="3">
    <source>
        <dbReference type="Google" id="ProtNLM"/>
    </source>
</evidence>
<evidence type="ECO:0000313" key="2">
    <source>
        <dbReference type="Proteomes" id="UP000179024"/>
    </source>
</evidence>
<dbReference type="PANTHER" id="PTHR28055:SF1">
    <property type="entry name" value="ALTERED INHERITANCE OF MITOCHONDRIA PROTEIN 41, MITOCHONDRIAL"/>
    <property type="match status" value="1"/>
</dbReference>
<dbReference type="GO" id="GO:0016884">
    <property type="term" value="F:carbon-nitrogen ligase activity, with glutamine as amido-N-donor"/>
    <property type="evidence" value="ECO:0007669"/>
    <property type="project" value="InterPro"/>
</dbReference>
<protein>
    <recommendedName>
        <fullName evidence="3">Glutamyl-tRNA amidotransferase</fullName>
    </recommendedName>
</protein>
<sequence>MLRAKIQQDLISSLKEKKAAELETLRFFMAEVKNLEIEKKAELSDEEVIKILKKQIKNLSDAVEMFAKGGRKDLVDQNNQQIKILSQYLPAELSDEELEAAIKTLIEDNKETYEKNPKMIIGIAMKQLSPQADPKRIIAELNNK</sequence>
<name>A0A1F7I6F9_9BACT</name>